<dbReference type="EMBL" id="JAUUTY010000001">
    <property type="protein sequence ID" value="KAK1698305.1"/>
    <property type="molecule type" value="Genomic_DNA"/>
</dbReference>
<feature type="compositionally biased region" description="Polar residues" evidence="2">
    <location>
        <begin position="370"/>
        <end position="389"/>
    </location>
</feature>
<reference evidence="4" key="1">
    <citation type="submission" date="2023-07" db="EMBL/GenBank/DDBJ databases">
        <title>A chromosome-level genome assembly of Lolium multiflorum.</title>
        <authorList>
            <person name="Chen Y."/>
            <person name="Copetti D."/>
            <person name="Kolliker R."/>
            <person name="Studer B."/>
        </authorList>
    </citation>
    <scope>NUCLEOTIDE SEQUENCE</scope>
    <source>
        <strain evidence="4">02402/16</strain>
        <tissue evidence="4">Leaf</tissue>
    </source>
</reference>
<name>A0AAD8U1Q8_LOLMU</name>
<feature type="compositionally biased region" description="Basic residues" evidence="2">
    <location>
        <begin position="355"/>
        <end position="367"/>
    </location>
</feature>
<protein>
    <recommendedName>
        <fullName evidence="3">Transposase (putative) gypsy type domain-containing protein</fullName>
    </recommendedName>
</protein>
<dbReference type="PRINTS" id="PR01217">
    <property type="entry name" value="PRICHEXTENSN"/>
</dbReference>
<feature type="domain" description="Transposase (putative) gypsy type" evidence="3">
    <location>
        <begin position="75"/>
        <end position="142"/>
    </location>
</feature>
<feature type="compositionally biased region" description="Low complexity" evidence="2">
    <location>
        <begin position="522"/>
        <end position="533"/>
    </location>
</feature>
<sequence length="843" mass="92870">MPAALAKLLVPEGSTPTALARAPMPTAPVSILTPTSDVTQAEIDWLYRSRRIPEEVFCQIPGEEREPEPQPGEYVVFATHFERGLGLPVSNFFRHFLDFYELQPHHLPGNSIFYLSSFTAFMEGYAGITPTVDNFSFFYTLRKNSIQDRKLPLPKPFVRCGGCILAPRQGSNFFKFSGLESVRTWQKTFFYVRNGGPEDFINLPAYIPGPPVMTNWMHHPKDDKESKQVALYVEKSKEKTNLCSDDIIRLFLSRRVLPLQRRAHKMSQMTGLRDPTRITTHSLRPGDLVLKAKQICRNTLRADGKYGLKPYSRSDPPPPRVRSRDFPESFLREEPASFAPKRKFHDEADADPYVKGKHKMGPTHFRRPGNFSTQHPANDSAPPSATENPQVVEHATPLAAEVGQEFLDALASKGRKDKGPAEGAGTSATSRVRKAQAPEAGTGQAPPAKRHKKAGSGPGGRKRRHEIPVASGPLLLLKQVRYLRVPANLHPPLGEETQVRGARPLNRQIPARRRTSSPLQNTKTPAPATWAPALKMPDGRNLWFRPSLKRRQLPAPLPPPPKTPPTAASPAKDAPAPPPASPTGTPTPAPEPPSPKGAITTAEQLSGAVTTATAPPSGSQAQSLVLHAGRAAVVAGEKASAQLGRIVELTRGGADLGPLKEYAEKWKQADLSAATCGLGRDKLPVVDASGPRSTVQHFVRLKRAMKEFDTAWHDANANMVGTLHSRKQLFEELLWEHRDLSEAFAALERTHGKCQAEKEKVAVEHRNALEAQRNSFAELKGQLVQARLQHERALKEAKAAGESKVEEARREFAEATAQLRKELEKETGLLQQALDRNAELTAQ</sequence>
<dbReference type="InterPro" id="IPR007321">
    <property type="entry name" value="Transposase_28"/>
</dbReference>
<feature type="compositionally biased region" description="Pro residues" evidence="2">
    <location>
        <begin position="575"/>
        <end position="595"/>
    </location>
</feature>
<dbReference type="PANTHER" id="PTHR33026">
    <property type="entry name" value="OS06G0360600 PROTEIN"/>
    <property type="match status" value="1"/>
</dbReference>
<feature type="region of interest" description="Disordered" evidence="2">
    <location>
        <begin position="551"/>
        <end position="599"/>
    </location>
</feature>
<feature type="region of interest" description="Disordered" evidence="2">
    <location>
        <begin position="413"/>
        <end position="470"/>
    </location>
</feature>
<feature type="compositionally biased region" description="Basic and acidic residues" evidence="2">
    <location>
        <begin position="322"/>
        <end position="335"/>
    </location>
</feature>
<feature type="region of interest" description="Disordered" evidence="2">
    <location>
        <begin position="305"/>
        <end position="390"/>
    </location>
</feature>
<feature type="coiled-coil region" evidence="1">
    <location>
        <begin position="769"/>
        <end position="843"/>
    </location>
</feature>
<dbReference type="AlphaFoldDB" id="A0AAD8U1Q8"/>
<evidence type="ECO:0000256" key="2">
    <source>
        <dbReference type="SAM" id="MobiDB-lite"/>
    </source>
</evidence>
<evidence type="ECO:0000259" key="3">
    <source>
        <dbReference type="Pfam" id="PF04195"/>
    </source>
</evidence>
<gene>
    <name evidence="4" type="ORF">QYE76_015002</name>
</gene>
<feature type="compositionally biased region" description="Low complexity" evidence="2">
    <location>
        <begin position="565"/>
        <end position="574"/>
    </location>
</feature>
<feature type="compositionally biased region" description="Basic residues" evidence="2">
    <location>
        <begin position="448"/>
        <end position="465"/>
    </location>
</feature>
<comment type="caution">
    <text evidence="4">The sequence shown here is derived from an EMBL/GenBank/DDBJ whole genome shotgun (WGS) entry which is preliminary data.</text>
</comment>
<keyword evidence="1" id="KW-0175">Coiled coil</keyword>
<feature type="compositionally biased region" description="Pro residues" evidence="2">
    <location>
        <begin position="555"/>
        <end position="564"/>
    </location>
</feature>
<accession>A0AAD8U1Q8</accession>
<proteinExistence type="predicted"/>
<evidence type="ECO:0000313" key="5">
    <source>
        <dbReference type="Proteomes" id="UP001231189"/>
    </source>
</evidence>
<evidence type="ECO:0000313" key="4">
    <source>
        <dbReference type="EMBL" id="KAK1698305.1"/>
    </source>
</evidence>
<dbReference type="Proteomes" id="UP001231189">
    <property type="component" value="Unassembled WGS sequence"/>
</dbReference>
<evidence type="ECO:0000256" key="1">
    <source>
        <dbReference type="SAM" id="Coils"/>
    </source>
</evidence>
<organism evidence="4 5">
    <name type="scientific">Lolium multiflorum</name>
    <name type="common">Italian ryegrass</name>
    <name type="synonym">Lolium perenne subsp. multiflorum</name>
    <dbReference type="NCBI Taxonomy" id="4521"/>
    <lineage>
        <taxon>Eukaryota</taxon>
        <taxon>Viridiplantae</taxon>
        <taxon>Streptophyta</taxon>
        <taxon>Embryophyta</taxon>
        <taxon>Tracheophyta</taxon>
        <taxon>Spermatophyta</taxon>
        <taxon>Magnoliopsida</taxon>
        <taxon>Liliopsida</taxon>
        <taxon>Poales</taxon>
        <taxon>Poaceae</taxon>
        <taxon>BOP clade</taxon>
        <taxon>Pooideae</taxon>
        <taxon>Poodae</taxon>
        <taxon>Poeae</taxon>
        <taxon>Poeae Chloroplast Group 2 (Poeae type)</taxon>
        <taxon>Loliodinae</taxon>
        <taxon>Loliinae</taxon>
        <taxon>Lolium</taxon>
    </lineage>
</organism>
<dbReference type="Pfam" id="PF04195">
    <property type="entry name" value="Transposase_28"/>
    <property type="match status" value="1"/>
</dbReference>
<feature type="region of interest" description="Disordered" evidence="2">
    <location>
        <begin position="490"/>
        <end position="539"/>
    </location>
</feature>
<keyword evidence="5" id="KW-1185">Reference proteome</keyword>
<dbReference type="PANTHER" id="PTHR33026:SF7">
    <property type="entry name" value="OS03G0100275 PROTEIN"/>
    <property type="match status" value="1"/>
</dbReference>